<dbReference type="PROSITE" id="PS01067">
    <property type="entry name" value="SECE_SEC61G"/>
    <property type="match status" value="1"/>
</dbReference>
<dbReference type="STRING" id="459525.SAMN04488137_5020"/>
<dbReference type="GO" id="GO:0005886">
    <property type="term" value="C:plasma membrane"/>
    <property type="evidence" value="ECO:0007669"/>
    <property type="project" value="UniProtKB-SubCell"/>
</dbReference>
<keyword evidence="3 9" id="KW-1003">Cell membrane</keyword>
<dbReference type="InterPro" id="IPR005807">
    <property type="entry name" value="SecE_bac"/>
</dbReference>
<evidence type="ECO:0000256" key="4">
    <source>
        <dbReference type="ARBA" id="ARBA00022692"/>
    </source>
</evidence>
<dbReference type="InterPro" id="IPR038379">
    <property type="entry name" value="SecE_sf"/>
</dbReference>
<dbReference type="Proteomes" id="UP000199544">
    <property type="component" value="Unassembled WGS sequence"/>
</dbReference>
<dbReference type="RefSeq" id="WP_090239688.1">
    <property type="nucleotide sequence ID" value="NZ_FNHW01000009.1"/>
</dbReference>
<keyword evidence="5 9" id="KW-0653">Protein transport</keyword>
<dbReference type="EMBL" id="FNHW01000009">
    <property type="protein sequence ID" value="SDN59590.1"/>
    <property type="molecule type" value="Genomic_DNA"/>
</dbReference>
<dbReference type="GO" id="GO:0009306">
    <property type="term" value="P:protein secretion"/>
    <property type="evidence" value="ECO:0007669"/>
    <property type="project" value="UniProtKB-UniRule"/>
</dbReference>
<dbReference type="Pfam" id="PF00584">
    <property type="entry name" value="SecE"/>
    <property type="match status" value="1"/>
</dbReference>
<dbReference type="PANTHER" id="PTHR33910">
    <property type="entry name" value="PROTEIN TRANSLOCASE SUBUNIT SECE"/>
    <property type="match status" value="1"/>
</dbReference>
<accession>A0A1H0CP13</accession>
<dbReference type="GO" id="GO:0006605">
    <property type="term" value="P:protein targeting"/>
    <property type="evidence" value="ECO:0007669"/>
    <property type="project" value="UniProtKB-UniRule"/>
</dbReference>
<dbReference type="PRINTS" id="PR01650">
    <property type="entry name" value="SECETRNLCASE"/>
</dbReference>
<dbReference type="InterPro" id="IPR001901">
    <property type="entry name" value="Translocase_SecE/Sec61-g"/>
</dbReference>
<keyword evidence="11" id="KW-1185">Reference proteome</keyword>
<protein>
    <recommendedName>
        <fullName evidence="9">Protein translocase subunit SecE</fullName>
    </recommendedName>
</protein>
<keyword evidence="8 9" id="KW-0472">Membrane</keyword>
<dbReference type="NCBIfam" id="TIGR00964">
    <property type="entry name" value="secE_bact"/>
    <property type="match status" value="1"/>
</dbReference>
<gene>
    <name evidence="9" type="primary">secE</name>
    <name evidence="10" type="ORF">SAMN04488137_5020</name>
</gene>
<evidence type="ECO:0000256" key="8">
    <source>
        <dbReference type="ARBA" id="ARBA00023136"/>
    </source>
</evidence>
<evidence type="ECO:0000256" key="3">
    <source>
        <dbReference type="ARBA" id="ARBA00022475"/>
    </source>
</evidence>
<comment type="subunit">
    <text evidence="9">Component of the Sec protein translocase complex. Heterotrimer consisting of SecY, SecE and SecG subunits. The heterotrimers can form oligomers, although 1 heterotrimer is thought to be able to translocate proteins. Interacts with the ribosome. Interacts with SecDF, and other proteins may be involved. Interacts with SecA.</text>
</comment>
<keyword evidence="4 9" id="KW-0812">Transmembrane</keyword>
<reference evidence="11" key="1">
    <citation type="submission" date="2016-10" db="EMBL/GenBank/DDBJ databases">
        <authorList>
            <person name="Varghese N."/>
            <person name="Submissions S."/>
        </authorList>
    </citation>
    <scope>NUCLEOTIDE SEQUENCE [LARGE SCALE GENOMIC DNA]</scope>
    <source>
        <strain evidence="11">CGMCC 1.6854</strain>
    </source>
</reference>
<dbReference type="OrthoDB" id="9813233at2"/>
<dbReference type="GO" id="GO:0065002">
    <property type="term" value="P:intracellular protein transmembrane transport"/>
    <property type="evidence" value="ECO:0007669"/>
    <property type="project" value="UniProtKB-UniRule"/>
</dbReference>
<evidence type="ECO:0000256" key="5">
    <source>
        <dbReference type="ARBA" id="ARBA00022927"/>
    </source>
</evidence>
<dbReference type="Gene3D" id="1.20.5.1030">
    <property type="entry name" value="Preprotein translocase secy subunit"/>
    <property type="match status" value="1"/>
</dbReference>
<comment type="similarity">
    <text evidence="9">Belongs to the SecE/SEC61-gamma family.</text>
</comment>
<evidence type="ECO:0000256" key="1">
    <source>
        <dbReference type="ARBA" id="ARBA00004370"/>
    </source>
</evidence>
<keyword evidence="2 9" id="KW-0813">Transport</keyword>
<organism evidence="10 11">
    <name type="scientific">Fictibacillus solisalsi</name>
    <dbReference type="NCBI Taxonomy" id="459525"/>
    <lineage>
        <taxon>Bacteria</taxon>
        <taxon>Bacillati</taxon>
        <taxon>Bacillota</taxon>
        <taxon>Bacilli</taxon>
        <taxon>Bacillales</taxon>
        <taxon>Fictibacillaceae</taxon>
        <taxon>Fictibacillus</taxon>
    </lineage>
</organism>
<evidence type="ECO:0000256" key="7">
    <source>
        <dbReference type="ARBA" id="ARBA00023010"/>
    </source>
</evidence>
<proteinExistence type="inferred from homology"/>
<keyword evidence="6 9" id="KW-1133">Transmembrane helix</keyword>
<name>A0A1H0CP13_9BACL</name>
<evidence type="ECO:0000313" key="10">
    <source>
        <dbReference type="EMBL" id="SDN59590.1"/>
    </source>
</evidence>
<comment type="function">
    <text evidence="9">Essential subunit of the Sec protein translocation channel SecYEG. Clamps together the 2 halves of SecY. May contact the channel plug during translocation.</text>
</comment>
<dbReference type="PANTHER" id="PTHR33910:SF1">
    <property type="entry name" value="PROTEIN TRANSLOCASE SUBUNIT SECE"/>
    <property type="match status" value="1"/>
</dbReference>
<evidence type="ECO:0000256" key="2">
    <source>
        <dbReference type="ARBA" id="ARBA00022448"/>
    </source>
</evidence>
<comment type="subcellular location">
    <subcellularLocation>
        <location evidence="9">Cell membrane</location>
        <topology evidence="9">Single-pass membrane protein</topology>
    </subcellularLocation>
    <subcellularLocation>
        <location evidence="1">Membrane</location>
    </subcellularLocation>
</comment>
<feature type="transmembrane region" description="Helical" evidence="9">
    <location>
        <begin position="34"/>
        <end position="55"/>
    </location>
</feature>
<keyword evidence="7 9" id="KW-0811">Translocation</keyword>
<dbReference type="GO" id="GO:0008320">
    <property type="term" value="F:protein transmembrane transporter activity"/>
    <property type="evidence" value="ECO:0007669"/>
    <property type="project" value="UniProtKB-UniRule"/>
</dbReference>
<dbReference type="AlphaFoldDB" id="A0A1H0CP13"/>
<evidence type="ECO:0000256" key="6">
    <source>
        <dbReference type="ARBA" id="ARBA00022989"/>
    </source>
</evidence>
<dbReference type="HAMAP" id="MF_00422">
    <property type="entry name" value="SecE"/>
    <property type="match status" value="1"/>
</dbReference>
<sequence length="68" mass="7769">MADIAEKTRKSPAKFLSDVKKEMKKVSWPKRDELIRYTAVTIGTVIVMALFFWVVDLGISKLVELIVD</sequence>
<evidence type="ECO:0000256" key="9">
    <source>
        <dbReference type="HAMAP-Rule" id="MF_00422"/>
    </source>
</evidence>
<evidence type="ECO:0000313" key="11">
    <source>
        <dbReference type="Proteomes" id="UP000199544"/>
    </source>
</evidence>
<dbReference type="GO" id="GO:0043952">
    <property type="term" value="P:protein transport by the Sec complex"/>
    <property type="evidence" value="ECO:0007669"/>
    <property type="project" value="UniProtKB-UniRule"/>
</dbReference>